<evidence type="ECO:0000256" key="1">
    <source>
        <dbReference type="SAM" id="MobiDB-lite"/>
    </source>
</evidence>
<keyword evidence="3" id="KW-1185">Reference proteome</keyword>
<dbReference type="OrthoDB" id="193985at2"/>
<dbReference type="AlphaFoldDB" id="A0A146GAX9"/>
<evidence type="ECO:0000313" key="3">
    <source>
        <dbReference type="Proteomes" id="UP000076023"/>
    </source>
</evidence>
<dbReference type="EMBL" id="BDCO01000002">
    <property type="protein sequence ID" value="GAT34779.1"/>
    <property type="molecule type" value="Genomic_DNA"/>
</dbReference>
<name>A0A146GAX9_TERSA</name>
<dbReference type="InParanoid" id="A0A146GAX9"/>
<gene>
    <name evidence="2" type="ORF">TSACC_23213</name>
</gene>
<reference evidence="3" key="1">
    <citation type="journal article" date="2017" name="Genome Announc.">
        <title>Draft Genome Sequence of Terrimicrobium sacchariphilum NM-5T, a Facultative Anaerobic Soil Bacterium of the Class Spartobacteria.</title>
        <authorList>
            <person name="Qiu Y.L."/>
            <person name="Tourlousse D.M."/>
            <person name="Matsuura N."/>
            <person name="Ohashi A."/>
            <person name="Sekiguchi Y."/>
        </authorList>
    </citation>
    <scope>NUCLEOTIDE SEQUENCE [LARGE SCALE GENOMIC DNA]</scope>
    <source>
        <strain evidence="3">NM-5</strain>
    </source>
</reference>
<dbReference type="Proteomes" id="UP000076023">
    <property type="component" value="Unassembled WGS sequence"/>
</dbReference>
<accession>A0A146GAX9</accession>
<protein>
    <submittedName>
        <fullName evidence="2">Uncharacterized protein</fullName>
    </submittedName>
</protein>
<proteinExistence type="predicted"/>
<feature type="compositionally biased region" description="Polar residues" evidence="1">
    <location>
        <begin position="1"/>
        <end position="10"/>
    </location>
</feature>
<sequence>MNESENTLTPYTFDVASDRTPQDPTASPFRVVVDPAMRQRLRRALIALIENHDDQLAKHFAEGRLALDSYKEYIEIFARSLRETMDTKEGVDYLLRSCGFDIKPEEINLQPETRWK</sequence>
<evidence type="ECO:0000313" key="2">
    <source>
        <dbReference type="EMBL" id="GAT34779.1"/>
    </source>
</evidence>
<feature type="region of interest" description="Disordered" evidence="1">
    <location>
        <begin position="1"/>
        <end position="28"/>
    </location>
</feature>
<comment type="caution">
    <text evidence="2">The sequence shown here is derived from an EMBL/GenBank/DDBJ whole genome shotgun (WGS) entry which is preliminary data.</text>
</comment>
<organism evidence="2 3">
    <name type="scientific">Terrimicrobium sacchariphilum</name>
    <dbReference type="NCBI Taxonomy" id="690879"/>
    <lineage>
        <taxon>Bacteria</taxon>
        <taxon>Pseudomonadati</taxon>
        <taxon>Verrucomicrobiota</taxon>
        <taxon>Terrimicrobiia</taxon>
        <taxon>Terrimicrobiales</taxon>
        <taxon>Terrimicrobiaceae</taxon>
        <taxon>Terrimicrobium</taxon>
    </lineage>
</organism>
<dbReference type="RefSeq" id="WP_075080383.1">
    <property type="nucleotide sequence ID" value="NZ_BDCO01000002.1"/>
</dbReference>